<dbReference type="Proteomes" id="UP000318288">
    <property type="component" value="Unassembled WGS sequence"/>
</dbReference>
<dbReference type="Pfam" id="PF01704">
    <property type="entry name" value="UDPGP"/>
    <property type="match status" value="1"/>
</dbReference>
<dbReference type="Gene3D" id="3.90.550.10">
    <property type="entry name" value="Spore Coat Polysaccharide Biosynthesis Protein SpsA, Chain A"/>
    <property type="match status" value="1"/>
</dbReference>
<evidence type="ECO:0000256" key="1">
    <source>
        <dbReference type="ARBA" id="ARBA00010401"/>
    </source>
</evidence>
<dbReference type="OrthoDB" id="9806910at2"/>
<dbReference type="AlphaFoldDB" id="A0A5C6FGP6"/>
<accession>A0A5C6FGP6</accession>
<proteinExistence type="inferred from homology"/>
<evidence type="ECO:0000256" key="3">
    <source>
        <dbReference type="ARBA" id="ARBA00022695"/>
    </source>
</evidence>
<keyword evidence="3 4" id="KW-0548">Nucleotidyltransferase</keyword>
<sequence length="470" mass="50971">MSDKTDIHQTLQEQLALFGQEHVLRFWGQLDETGRTQLSAQIADIGLDQLKLLVEGQDVKQDFAAMADRAMSPPSVRADGTGAAWSVDEAIRHGEAALAAGEVGAILVAGGQGTRLGFDQPKGMFPAGPVSKRTLFQIFADRLRAIGDRYGTEVPWYVMTSDATDAETRQYFEDNNYLGLHPDQVRIFKQGTMPAVDAASGKLLLASKDSLALSPDGHGGTVGALDRSGCLDDADRRGVKYLAYIQVDNPLANLCDAVLIGHHVMAASEMTTQVVRKRYPTEKVGNVVLVDGRVQIIEYSDLPESSAVATNDQGELKLWAGNIGVHMIDVAFLRRMSRTSDALPFHRASKKVGHVDDQGRSVDPAEPNATKFERFIFDLLPYAENAFVVEALPSEAFAPVKNAEGAATDTASLARAAVSDLHKGWLRAAGADVSDTAVVEINPRFAMSAEQVREKISSNLKIDSDRYFDN</sequence>
<keyword evidence="2 4" id="KW-0808">Transferase</keyword>
<reference evidence="4 5" key="1">
    <citation type="submission" date="2019-02" db="EMBL/GenBank/DDBJ databases">
        <title>Deep-cultivation of Planctomycetes and their phenomic and genomic characterization uncovers novel biology.</title>
        <authorList>
            <person name="Wiegand S."/>
            <person name="Jogler M."/>
            <person name="Boedeker C."/>
            <person name="Pinto D."/>
            <person name="Vollmers J."/>
            <person name="Rivas-Marin E."/>
            <person name="Kohn T."/>
            <person name="Peeters S.H."/>
            <person name="Heuer A."/>
            <person name="Rast P."/>
            <person name="Oberbeckmann S."/>
            <person name="Bunk B."/>
            <person name="Jeske O."/>
            <person name="Meyerdierks A."/>
            <person name="Storesund J.E."/>
            <person name="Kallscheuer N."/>
            <person name="Luecker S."/>
            <person name="Lage O.M."/>
            <person name="Pohl T."/>
            <person name="Merkel B.J."/>
            <person name="Hornburger P."/>
            <person name="Mueller R.-W."/>
            <person name="Bruemmer F."/>
            <person name="Labrenz M."/>
            <person name="Spormann A.M."/>
            <person name="Op Den Camp H."/>
            <person name="Overmann J."/>
            <person name="Amann R."/>
            <person name="Jetten M.S.M."/>
            <person name="Mascher T."/>
            <person name="Medema M.H."/>
            <person name="Devos D.P."/>
            <person name="Kaster A.-K."/>
            <person name="Ovreas L."/>
            <person name="Rohde M."/>
            <person name="Galperin M.Y."/>
            <person name="Jogler C."/>
        </authorList>
    </citation>
    <scope>NUCLEOTIDE SEQUENCE [LARGE SCALE GENOMIC DNA]</scope>
    <source>
        <strain evidence="4 5">Poly51</strain>
    </source>
</reference>
<dbReference type="EMBL" id="SJPW01000002">
    <property type="protein sequence ID" value="TWU58839.1"/>
    <property type="molecule type" value="Genomic_DNA"/>
</dbReference>
<dbReference type="EC" id="2.7.7.-" evidence="4"/>
<dbReference type="GO" id="GO:0070569">
    <property type="term" value="F:uridylyltransferase activity"/>
    <property type="evidence" value="ECO:0007669"/>
    <property type="project" value="InterPro"/>
</dbReference>
<dbReference type="InterPro" id="IPR002618">
    <property type="entry name" value="UDPGP_fam"/>
</dbReference>
<keyword evidence="5" id="KW-1185">Reference proteome</keyword>
<dbReference type="InterPro" id="IPR039741">
    <property type="entry name" value="UDP-sugar_pyrophosphorylase"/>
</dbReference>
<comment type="similarity">
    <text evidence="1">Belongs to the UDPGP type 1 family.</text>
</comment>
<organism evidence="4 5">
    <name type="scientific">Rubripirellula tenax</name>
    <dbReference type="NCBI Taxonomy" id="2528015"/>
    <lineage>
        <taxon>Bacteria</taxon>
        <taxon>Pseudomonadati</taxon>
        <taxon>Planctomycetota</taxon>
        <taxon>Planctomycetia</taxon>
        <taxon>Pirellulales</taxon>
        <taxon>Pirellulaceae</taxon>
        <taxon>Rubripirellula</taxon>
    </lineage>
</organism>
<dbReference type="PANTHER" id="PTHR11952:SF2">
    <property type="entry name" value="LD24639P"/>
    <property type="match status" value="1"/>
</dbReference>
<gene>
    <name evidence="4" type="ORF">Poly51_16190</name>
</gene>
<name>A0A5C6FGP6_9BACT</name>
<evidence type="ECO:0000313" key="5">
    <source>
        <dbReference type="Proteomes" id="UP000318288"/>
    </source>
</evidence>
<dbReference type="SUPFAM" id="SSF53448">
    <property type="entry name" value="Nucleotide-diphospho-sugar transferases"/>
    <property type="match status" value="1"/>
</dbReference>
<evidence type="ECO:0000256" key="2">
    <source>
        <dbReference type="ARBA" id="ARBA00022679"/>
    </source>
</evidence>
<dbReference type="CDD" id="cd04193">
    <property type="entry name" value="UDPGlcNAc_PPase"/>
    <property type="match status" value="1"/>
</dbReference>
<dbReference type="RefSeq" id="WP_146456021.1">
    <property type="nucleotide sequence ID" value="NZ_SJPW01000002.1"/>
</dbReference>
<dbReference type="InterPro" id="IPR029044">
    <property type="entry name" value="Nucleotide-diphossugar_trans"/>
</dbReference>
<protein>
    <submittedName>
        <fullName evidence="4">Putative uridylyltransferase</fullName>
        <ecNumber evidence="4">2.7.7.-</ecNumber>
    </submittedName>
</protein>
<comment type="caution">
    <text evidence="4">The sequence shown here is derived from an EMBL/GenBank/DDBJ whole genome shotgun (WGS) entry which is preliminary data.</text>
</comment>
<evidence type="ECO:0000313" key="4">
    <source>
        <dbReference type="EMBL" id="TWU58839.1"/>
    </source>
</evidence>
<dbReference type="PANTHER" id="PTHR11952">
    <property type="entry name" value="UDP- GLUCOSE PYROPHOSPHORYLASE"/>
    <property type="match status" value="1"/>
</dbReference>